<dbReference type="Proteomes" id="UP000245533">
    <property type="component" value="Unassembled WGS sequence"/>
</dbReference>
<organism evidence="17 18">
    <name type="scientific">Rhodohalobacter mucosus</name>
    <dbReference type="NCBI Taxonomy" id="2079485"/>
    <lineage>
        <taxon>Bacteria</taxon>
        <taxon>Pseudomonadati</taxon>
        <taxon>Balneolota</taxon>
        <taxon>Balneolia</taxon>
        <taxon>Balneolales</taxon>
        <taxon>Balneolaceae</taxon>
        <taxon>Rhodohalobacter</taxon>
    </lineage>
</organism>
<keyword evidence="6" id="KW-0573">Peptidoglycan synthesis</keyword>
<dbReference type="PROSITE" id="PS00428">
    <property type="entry name" value="FTSW_RODA_SPOVE"/>
    <property type="match status" value="1"/>
</dbReference>
<dbReference type="InterPro" id="IPR018365">
    <property type="entry name" value="Cell_cycle_FtsW-rel_CS"/>
</dbReference>
<dbReference type="GO" id="GO:0015648">
    <property type="term" value="F:lipid-linked peptidoglycan transporter activity"/>
    <property type="evidence" value="ECO:0007669"/>
    <property type="project" value="TreeGrafter"/>
</dbReference>
<dbReference type="PANTHER" id="PTHR30474:SF2">
    <property type="entry name" value="PEPTIDOGLYCAN GLYCOSYLTRANSFERASE FTSW-RELATED"/>
    <property type="match status" value="1"/>
</dbReference>
<dbReference type="OrthoDB" id="9812661at2"/>
<protein>
    <recommendedName>
        <fullName evidence="12">Probable peptidoglycan glycosyltransferase FtsW</fullName>
        <ecNumber evidence="14">2.4.99.28</ecNumber>
    </recommendedName>
    <alternativeName>
        <fullName evidence="13">Cell division protein FtsW</fullName>
    </alternativeName>
    <alternativeName>
        <fullName evidence="10">Cell wall polymerase</fullName>
    </alternativeName>
    <alternativeName>
        <fullName evidence="9">Peptidoglycan polymerase</fullName>
    </alternativeName>
</protein>
<keyword evidence="4 16" id="KW-0812">Transmembrane</keyword>
<feature type="transmembrane region" description="Helical" evidence="16">
    <location>
        <begin position="331"/>
        <end position="356"/>
    </location>
</feature>
<feature type="transmembrane region" description="Helical" evidence="16">
    <location>
        <begin position="94"/>
        <end position="113"/>
    </location>
</feature>
<dbReference type="GO" id="GO:0009252">
    <property type="term" value="P:peptidoglycan biosynthetic process"/>
    <property type="evidence" value="ECO:0007669"/>
    <property type="project" value="UniProtKB-KW"/>
</dbReference>
<evidence type="ECO:0000256" key="16">
    <source>
        <dbReference type="SAM" id="Phobius"/>
    </source>
</evidence>
<feature type="transmembrane region" description="Helical" evidence="16">
    <location>
        <begin position="362"/>
        <end position="383"/>
    </location>
</feature>
<evidence type="ECO:0000256" key="6">
    <source>
        <dbReference type="ARBA" id="ARBA00022984"/>
    </source>
</evidence>
<accession>A0A316TQR9</accession>
<dbReference type="GO" id="GO:0051301">
    <property type="term" value="P:cell division"/>
    <property type="evidence" value="ECO:0007669"/>
    <property type="project" value="InterPro"/>
</dbReference>
<evidence type="ECO:0000256" key="12">
    <source>
        <dbReference type="ARBA" id="ARBA00041185"/>
    </source>
</evidence>
<feature type="transmembrane region" description="Helical" evidence="16">
    <location>
        <begin position="133"/>
        <end position="149"/>
    </location>
</feature>
<dbReference type="EC" id="2.4.99.28" evidence="14"/>
<feature type="transmembrane region" description="Helical" evidence="16">
    <location>
        <begin position="184"/>
        <end position="200"/>
    </location>
</feature>
<comment type="subcellular location">
    <subcellularLocation>
        <location evidence="1">Membrane</location>
        <topology evidence="1">Multi-pass membrane protein</topology>
    </subcellularLocation>
</comment>
<keyword evidence="5" id="KW-0133">Cell shape</keyword>
<name>A0A316TQR9_9BACT</name>
<evidence type="ECO:0000313" key="17">
    <source>
        <dbReference type="EMBL" id="PWN06957.1"/>
    </source>
</evidence>
<feature type="transmembrane region" description="Helical" evidence="16">
    <location>
        <begin position="295"/>
        <end position="319"/>
    </location>
</feature>
<comment type="catalytic activity">
    <reaction evidence="15">
        <text>[GlcNAc-(1-&gt;4)-Mur2Ac(oyl-L-Ala-gamma-D-Glu-L-Lys-D-Ala-D-Ala)](n)-di-trans,octa-cis-undecaprenyl diphosphate + beta-D-GlcNAc-(1-&gt;4)-Mur2Ac(oyl-L-Ala-gamma-D-Glu-L-Lys-D-Ala-D-Ala)-di-trans,octa-cis-undecaprenyl diphosphate = [GlcNAc-(1-&gt;4)-Mur2Ac(oyl-L-Ala-gamma-D-Glu-L-Lys-D-Ala-D-Ala)](n+1)-di-trans,octa-cis-undecaprenyl diphosphate + di-trans,octa-cis-undecaprenyl diphosphate + H(+)</text>
        <dbReference type="Rhea" id="RHEA:23708"/>
        <dbReference type="Rhea" id="RHEA-COMP:9602"/>
        <dbReference type="Rhea" id="RHEA-COMP:9603"/>
        <dbReference type="ChEBI" id="CHEBI:15378"/>
        <dbReference type="ChEBI" id="CHEBI:58405"/>
        <dbReference type="ChEBI" id="CHEBI:60033"/>
        <dbReference type="ChEBI" id="CHEBI:78435"/>
        <dbReference type="EC" id="2.4.99.28"/>
    </reaction>
</comment>
<reference evidence="17 18" key="1">
    <citation type="submission" date="2018-05" db="EMBL/GenBank/DDBJ databases">
        <title>Rhodohalobacter halophilus gen. nov., sp. nov., a moderately halophilic member of the family Balneolaceae.</title>
        <authorList>
            <person name="Liu Z.-W."/>
        </authorList>
    </citation>
    <scope>NUCLEOTIDE SEQUENCE [LARGE SCALE GENOMIC DNA]</scope>
    <source>
        <strain evidence="17 18">8A47</strain>
    </source>
</reference>
<dbReference type="GO" id="GO:0005886">
    <property type="term" value="C:plasma membrane"/>
    <property type="evidence" value="ECO:0007669"/>
    <property type="project" value="TreeGrafter"/>
</dbReference>
<evidence type="ECO:0000256" key="5">
    <source>
        <dbReference type="ARBA" id="ARBA00022960"/>
    </source>
</evidence>
<dbReference type="Pfam" id="PF01098">
    <property type="entry name" value="FTSW_RODA_SPOVE"/>
    <property type="match status" value="1"/>
</dbReference>
<keyword evidence="2" id="KW-0328">Glycosyltransferase</keyword>
<dbReference type="EMBL" id="QGGB01000005">
    <property type="protein sequence ID" value="PWN06957.1"/>
    <property type="molecule type" value="Genomic_DNA"/>
</dbReference>
<evidence type="ECO:0000256" key="4">
    <source>
        <dbReference type="ARBA" id="ARBA00022692"/>
    </source>
</evidence>
<feature type="transmembrane region" description="Helical" evidence="16">
    <location>
        <begin position="161"/>
        <end position="178"/>
    </location>
</feature>
<dbReference type="RefSeq" id="WP_109646306.1">
    <property type="nucleotide sequence ID" value="NZ_QGGB01000005.1"/>
</dbReference>
<dbReference type="GO" id="GO:0032153">
    <property type="term" value="C:cell division site"/>
    <property type="evidence" value="ECO:0007669"/>
    <property type="project" value="TreeGrafter"/>
</dbReference>
<keyword evidence="18" id="KW-1185">Reference proteome</keyword>
<dbReference type="InterPro" id="IPR001182">
    <property type="entry name" value="FtsW/RodA"/>
</dbReference>
<comment type="similarity">
    <text evidence="11">Belongs to the SEDS family. FtsW subfamily.</text>
</comment>
<evidence type="ECO:0000256" key="1">
    <source>
        <dbReference type="ARBA" id="ARBA00004141"/>
    </source>
</evidence>
<evidence type="ECO:0000256" key="10">
    <source>
        <dbReference type="ARBA" id="ARBA00033270"/>
    </source>
</evidence>
<evidence type="ECO:0000256" key="2">
    <source>
        <dbReference type="ARBA" id="ARBA00022676"/>
    </source>
</evidence>
<feature type="transmembrane region" description="Helical" evidence="16">
    <location>
        <begin position="205"/>
        <end position="223"/>
    </location>
</feature>
<evidence type="ECO:0000256" key="11">
    <source>
        <dbReference type="ARBA" id="ARBA00038053"/>
    </source>
</evidence>
<evidence type="ECO:0000256" key="15">
    <source>
        <dbReference type="ARBA" id="ARBA00049902"/>
    </source>
</evidence>
<comment type="caution">
    <text evidence="17">The sequence shown here is derived from an EMBL/GenBank/DDBJ whole genome shotgun (WGS) entry which is preliminary data.</text>
</comment>
<evidence type="ECO:0000256" key="9">
    <source>
        <dbReference type="ARBA" id="ARBA00032370"/>
    </source>
</evidence>
<dbReference type="GO" id="GO:0008955">
    <property type="term" value="F:peptidoglycan glycosyltransferase activity"/>
    <property type="evidence" value="ECO:0007669"/>
    <property type="project" value="UniProtKB-EC"/>
</dbReference>
<evidence type="ECO:0000256" key="7">
    <source>
        <dbReference type="ARBA" id="ARBA00022989"/>
    </source>
</evidence>
<keyword evidence="8 16" id="KW-0472">Membrane</keyword>
<dbReference type="AlphaFoldDB" id="A0A316TQR9"/>
<feature type="transmembrane region" description="Helical" evidence="16">
    <location>
        <begin position="31"/>
        <end position="55"/>
    </location>
</feature>
<evidence type="ECO:0000256" key="14">
    <source>
        <dbReference type="ARBA" id="ARBA00044770"/>
    </source>
</evidence>
<keyword evidence="7 16" id="KW-1133">Transmembrane helix</keyword>
<evidence type="ECO:0000256" key="8">
    <source>
        <dbReference type="ARBA" id="ARBA00023136"/>
    </source>
</evidence>
<sequence>MHYTTPNSKVGSIFGTTKEELDTPVQGSDRVILVCVFVLMMFGAMAVYSSIAYFAQMHGTTAGALVAGHMVKLAIAFIAMILVSKMSYTVLARFSRIAVIFSWLLLFAVMIYGDLVFGARRALSIGGFSFQPSSFAAVALIIHVAVLLHEKQGYIKDFKRAFLPILIWVGATCLLIGLEDLSSAALLMGICIFMMFVGRISTIQIAGLALIGVIGASSLIMSSPERQSRITQYVSQITEINSTELESAEGYQAQQAHIAIARGQLMGVGIGKSTQRDFLPAPYNDFIFAIIAEEYGMIGSFGLMIIFVVILIRGVAFIARQAPDALGTLMALGATLMITLYGFVNAAVATGLFPVTGLPMPFISYGGTSMLFAGVMVGILLNISKYNRQIQNRFYNG</sequence>
<dbReference type="PANTHER" id="PTHR30474">
    <property type="entry name" value="CELL CYCLE PROTEIN"/>
    <property type="match status" value="1"/>
</dbReference>
<evidence type="ECO:0000256" key="13">
    <source>
        <dbReference type="ARBA" id="ARBA00041418"/>
    </source>
</evidence>
<evidence type="ECO:0000313" key="18">
    <source>
        <dbReference type="Proteomes" id="UP000245533"/>
    </source>
</evidence>
<proteinExistence type="inferred from homology"/>
<dbReference type="GO" id="GO:0008360">
    <property type="term" value="P:regulation of cell shape"/>
    <property type="evidence" value="ECO:0007669"/>
    <property type="project" value="UniProtKB-KW"/>
</dbReference>
<gene>
    <name evidence="17" type="ORF">DDZ15_06705</name>
</gene>
<keyword evidence="3" id="KW-0808">Transferase</keyword>
<feature type="transmembrane region" description="Helical" evidence="16">
    <location>
        <begin position="61"/>
        <end position="82"/>
    </location>
</feature>
<evidence type="ECO:0000256" key="3">
    <source>
        <dbReference type="ARBA" id="ARBA00022679"/>
    </source>
</evidence>